<proteinExistence type="predicted"/>
<dbReference type="EMBL" id="AAGK01000006">
    <property type="protein sequence ID" value="EAN30521.1"/>
    <property type="molecule type" value="Genomic_DNA"/>
</dbReference>
<feature type="chain" id="PRO_5004241038" evidence="1">
    <location>
        <begin position="19"/>
        <end position="181"/>
    </location>
</feature>
<keyword evidence="1" id="KW-0732">Signal</keyword>
<evidence type="ECO:0000313" key="2">
    <source>
        <dbReference type="EMBL" id="EAN30521.1"/>
    </source>
</evidence>
<dbReference type="VEuPathDB" id="PiroplasmaDB:TpMuguga_03g00680"/>
<sequence length="181" mass="20791">MKVLLFLNIVFLYKSALGINVTTGVEDAILSPSSATEETLLDDALFQGLVEGYTFTLDCVTMSKHEHDDPEKIEKELNKEHDRNLKEASLDGEYMTKHRTMESQKVDKKEADLFTELNILMHFLNSRGQEWSLKEPKELDFEESNEKHMVFVSSANDHAEIKIPQNMFYSVGNMKKSKINN</sequence>
<reference evidence="2 3" key="1">
    <citation type="journal article" date="2005" name="Science">
        <title>Genome sequence of Theileria parva, a bovine pathogen that transforms lymphocytes.</title>
        <authorList>
            <person name="Gardner M.J."/>
            <person name="Bishop R."/>
            <person name="Shah T."/>
            <person name="de Villiers E.P."/>
            <person name="Carlton J.M."/>
            <person name="Hall N."/>
            <person name="Ren Q."/>
            <person name="Paulsen I.T."/>
            <person name="Pain A."/>
            <person name="Berriman M."/>
            <person name="Wilson R.J.M."/>
            <person name="Sato S."/>
            <person name="Ralph S.A."/>
            <person name="Mann D.J."/>
            <person name="Xiong Z."/>
            <person name="Shallom S.J."/>
            <person name="Weidman J."/>
            <person name="Jiang L."/>
            <person name="Lynn J."/>
            <person name="Weaver B."/>
            <person name="Shoaibi A."/>
            <person name="Domingo A.R."/>
            <person name="Wasawo D."/>
            <person name="Crabtree J."/>
            <person name="Wortman J.R."/>
            <person name="Haas B."/>
            <person name="Angiuoli S.V."/>
            <person name="Creasy T.H."/>
            <person name="Lu C."/>
            <person name="Suh B."/>
            <person name="Silva J.C."/>
            <person name="Utterback T.R."/>
            <person name="Feldblyum T.V."/>
            <person name="Pertea M."/>
            <person name="Allen J."/>
            <person name="Nierman W.C."/>
            <person name="Taracha E.L.N."/>
            <person name="Salzberg S.L."/>
            <person name="White O.R."/>
            <person name="Fitzhugh H.A."/>
            <person name="Morzaria S."/>
            <person name="Venter J.C."/>
            <person name="Fraser C.M."/>
            <person name="Nene V."/>
        </authorList>
    </citation>
    <scope>NUCLEOTIDE SEQUENCE [LARGE SCALE GENOMIC DNA]</scope>
    <source>
        <strain evidence="2 3">Muguga</strain>
    </source>
</reference>
<feature type="signal peptide" evidence="1">
    <location>
        <begin position="1"/>
        <end position="18"/>
    </location>
</feature>
<name>Q4MZ11_THEPA</name>
<evidence type="ECO:0000256" key="1">
    <source>
        <dbReference type="SAM" id="SignalP"/>
    </source>
</evidence>
<keyword evidence="3" id="KW-1185">Reference proteome</keyword>
<dbReference type="Proteomes" id="UP000001949">
    <property type="component" value="Unassembled WGS sequence"/>
</dbReference>
<dbReference type="eggNOG" id="ENOG502TN6A">
    <property type="taxonomic scope" value="Eukaryota"/>
</dbReference>
<dbReference type="GeneID" id="3499610"/>
<comment type="caution">
    <text evidence="2">The sequence shown here is derived from an EMBL/GenBank/DDBJ whole genome shotgun (WGS) entry which is preliminary data.</text>
</comment>
<gene>
    <name evidence="2" type="ordered locus">TP03_0680</name>
</gene>
<dbReference type="KEGG" id="tpv:TP03_0680"/>
<dbReference type="RefSeq" id="XP_762804.1">
    <property type="nucleotide sequence ID" value="XM_757711.1"/>
</dbReference>
<organism evidence="2 3">
    <name type="scientific">Theileria parva</name>
    <name type="common">East coast fever infection agent</name>
    <dbReference type="NCBI Taxonomy" id="5875"/>
    <lineage>
        <taxon>Eukaryota</taxon>
        <taxon>Sar</taxon>
        <taxon>Alveolata</taxon>
        <taxon>Apicomplexa</taxon>
        <taxon>Aconoidasida</taxon>
        <taxon>Piroplasmida</taxon>
        <taxon>Theileriidae</taxon>
        <taxon>Theileria</taxon>
    </lineage>
</organism>
<dbReference type="InParanoid" id="Q4MZ11"/>
<accession>Q4MZ11</accession>
<evidence type="ECO:0000313" key="3">
    <source>
        <dbReference type="Proteomes" id="UP000001949"/>
    </source>
</evidence>
<dbReference type="AlphaFoldDB" id="Q4MZ11"/>
<protein>
    <submittedName>
        <fullName evidence="2">Uncharacterized protein</fullName>
    </submittedName>
</protein>